<reference evidence="1" key="1">
    <citation type="submission" date="2019-04" db="EMBL/GenBank/DDBJ databases">
        <title>Microbes associate with the intestines of laboratory mice.</title>
        <authorList>
            <person name="Navarre W."/>
            <person name="Wong E."/>
            <person name="Huang K."/>
            <person name="Tropini C."/>
            <person name="Ng K."/>
            <person name="Yu B."/>
        </authorList>
    </citation>
    <scope>NUCLEOTIDE SEQUENCE</scope>
    <source>
        <strain evidence="1">NM72_1-8</strain>
    </source>
</reference>
<protein>
    <submittedName>
        <fullName evidence="1">Uncharacterized protein</fullName>
    </submittedName>
</protein>
<keyword evidence="2" id="KW-1185">Reference proteome</keyword>
<dbReference type="EMBL" id="SRZB01000061">
    <property type="protein sequence ID" value="TGX96462.1"/>
    <property type="molecule type" value="Genomic_DNA"/>
</dbReference>
<sequence>MSQAKVDRYKEEKKNRKKTMKKEKRQQRLVKFCGVLAAIVVVGWVGYSGYNSFVKGSTAAGKTYSVDTAAIDDFMQNLPGEETEAE</sequence>
<evidence type="ECO:0000313" key="1">
    <source>
        <dbReference type="EMBL" id="TGX96462.1"/>
    </source>
</evidence>
<comment type="caution">
    <text evidence="1">The sequence shown here is derived from an EMBL/GenBank/DDBJ whole genome shotgun (WGS) entry which is preliminary data.</text>
</comment>
<organism evidence="1 2">
    <name type="scientific">Hominisplanchenecus murintestinalis</name>
    <dbReference type="NCBI Taxonomy" id="2941517"/>
    <lineage>
        <taxon>Bacteria</taxon>
        <taxon>Bacillati</taxon>
        <taxon>Bacillota</taxon>
        <taxon>Clostridia</taxon>
        <taxon>Lachnospirales</taxon>
        <taxon>Lachnospiraceae</taxon>
        <taxon>Hominisplanchenecus</taxon>
    </lineage>
</organism>
<dbReference type="Proteomes" id="UP000307720">
    <property type="component" value="Unassembled WGS sequence"/>
</dbReference>
<evidence type="ECO:0000313" key="2">
    <source>
        <dbReference type="Proteomes" id="UP000307720"/>
    </source>
</evidence>
<gene>
    <name evidence="1" type="ORF">E5357_16000</name>
</gene>
<proteinExistence type="predicted"/>
<name>A0AC61QVB8_9FIRM</name>
<accession>A0AC61QVB8</accession>